<dbReference type="AlphaFoldDB" id="A0A1N6CMA9"/>
<keyword evidence="3" id="KW-1185">Reference proteome</keyword>
<dbReference type="RefSeq" id="WP_159437003.1">
    <property type="nucleotide sequence ID" value="NZ_FSQW01000001.1"/>
</dbReference>
<reference evidence="3" key="1">
    <citation type="submission" date="2016-11" db="EMBL/GenBank/DDBJ databases">
        <authorList>
            <person name="Varghese N."/>
            <person name="Submissions S."/>
        </authorList>
    </citation>
    <scope>NUCLEOTIDE SEQUENCE [LARGE SCALE GENOMIC DNA]</scope>
    <source>
        <strain evidence="3">DSM 22363</strain>
    </source>
</reference>
<dbReference type="InterPro" id="IPR008884">
    <property type="entry name" value="TylF_MeTrfase"/>
</dbReference>
<dbReference type="Pfam" id="PF05711">
    <property type="entry name" value="TylF"/>
    <property type="match status" value="1"/>
</dbReference>
<dbReference type="EMBL" id="FSQW01000001">
    <property type="protein sequence ID" value="SIN59701.1"/>
    <property type="molecule type" value="Genomic_DNA"/>
</dbReference>
<keyword evidence="2" id="KW-0808">Transferase</keyword>
<evidence type="ECO:0000313" key="2">
    <source>
        <dbReference type="EMBL" id="SIN59701.1"/>
    </source>
</evidence>
<dbReference type="OrthoDB" id="9811332at2"/>
<dbReference type="PANTHER" id="PTHR40036">
    <property type="entry name" value="MACROCIN O-METHYLTRANSFERASE"/>
    <property type="match status" value="1"/>
</dbReference>
<protein>
    <submittedName>
        <fullName evidence="2">Macrocin-O-methyltransferase (TylF)</fullName>
    </submittedName>
</protein>
<dbReference type="SUPFAM" id="SSF53335">
    <property type="entry name" value="S-adenosyl-L-methionine-dependent methyltransferases"/>
    <property type="match status" value="1"/>
</dbReference>
<gene>
    <name evidence="2" type="ORF">SAMN02745824_0233</name>
</gene>
<dbReference type="GO" id="GO:0008168">
    <property type="term" value="F:methyltransferase activity"/>
    <property type="evidence" value="ECO:0007669"/>
    <property type="project" value="UniProtKB-KW"/>
</dbReference>
<keyword evidence="2" id="KW-0489">Methyltransferase</keyword>
<accession>A0A1N6CMA9</accession>
<evidence type="ECO:0000313" key="3">
    <source>
        <dbReference type="Proteomes" id="UP000185192"/>
    </source>
</evidence>
<dbReference type="GO" id="GO:0032259">
    <property type="term" value="P:methylation"/>
    <property type="evidence" value="ECO:0007669"/>
    <property type="project" value="UniProtKB-KW"/>
</dbReference>
<dbReference type="InterPro" id="IPR029063">
    <property type="entry name" value="SAM-dependent_MTases_sf"/>
</dbReference>
<dbReference type="Proteomes" id="UP000185192">
    <property type="component" value="Unassembled WGS sequence"/>
</dbReference>
<feature type="region of interest" description="Disordered" evidence="1">
    <location>
        <begin position="94"/>
        <end position="117"/>
    </location>
</feature>
<sequence>MMIIDTVRPLARRVRNRLSSHKLSPVARQVMDEGLTYLSPAKLQRMEQALDSVAGVAGDFAEFGVALGGSAILIAGRASGRQFHGLDVFGMIPEPTSDKDDQKSRSRYQDIKSGSSRGIDGQQYYGYRDKLYEEVRSSFARYSVPVGQNGVHLHKGLFEETWPDVPCEALAFVHLDCDWYDPVAYCLKEVSAKLSPGGVIMIDDYHDYGGCRTAVEEFLAAHPDFDFEDGPNPVLRRQL</sequence>
<proteinExistence type="predicted"/>
<organism evidence="2 3">
    <name type="scientific">Parasphingorhabdus marina DSM 22363</name>
    <dbReference type="NCBI Taxonomy" id="1123272"/>
    <lineage>
        <taxon>Bacteria</taxon>
        <taxon>Pseudomonadati</taxon>
        <taxon>Pseudomonadota</taxon>
        <taxon>Alphaproteobacteria</taxon>
        <taxon>Sphingomonadales</taxon>
        <taxon>Sphingomonadaceae</taxon>
        <taxon>Parasphingorhabdus</taxon>
    </lineage>
</organism>
<name>A0A1N6CMA9_9SPHN</name>
<dbReference type="Gene3D" id="3.40.50.150">
    <property type="entry name" value="Vaccinia Virus protein VP39"/>
    <property type="match status" value="1"/>
</dbReference>
<dbReference type="PANTHER" id="PTHR40036:SF1">
    <property type="entry name" value="MACROCIN O-METHYLTRANSFERASE"/>
    <property type="match status" value="1"/>
</dbReference>
<feature type="compositionally biased region" description="Basic and acidic residues" evidence="1">
    <location>
        <begin position="96"/>
        <end position="110"/>
    </location>
</feature>
<evidence type="ECO:0000256" key="1">
    <source>
        <dbReference type="SAM" id="MobiDB-lite"/>
    </source>
</evidence>